<keyword evidence="1" id="KW-0805">Transcription regulation</keyword>
<comment type="caution">
    <text evidence="7">The sequence shown here is derived from an EMBL/GenBank/DDBJ whole genome shotgun (WGS) entry which is preliminary data.</text>
</comment>
<evidence type="ECO:0000256" key="5">
    <source>
        <dbReference type="SAM" id="MobiDB-lite"/>
    </source>
</evidence>
<dbReference type="EMBL" id="BAAAHP010000154">
    <property type="protein sequence ID" value="GAA0895161.1"/>
    <property type="molecule type" value="Genomic_DNA"/>
</dbReference>
<dbReference type="PROSITE" id="PS00041">
    <property type="entry name" value="HTH_ARAC_FAMILY_1"/>
    <property type="match status" value="1"/>
</dbReference>
<reference evidence="7 8" key="1">
    <citation type="journal article" date="2019" name="Int. J. Syst. Evol. Microbiol.">
        <title>The Global Catalogue of Microorganisms (GCM) 10K type strain sequencing project: providing services to taxonomists for standard genome sequencing and annotation.</title>
        <authorList>
            <consortium name="The Broad Institute Genomics Platform"/>
            <consortium name="The Broad Institute Genome Sequencing Center for Infectious Disease"/>
            <person name="Wu L."/>
            <person name="Ma J."/>
        </authorList>
    </citation>
    <scope>NUCLEOTIDE SEQUENCE [LARGE SCALE GENOMIC DNA]</scope>
    <source>
        <strain evidence="7 8">JCM 11117</strain>
    </source>
</reference>
<evidence type="ECO:0000256" key="1">
    <source>
        <dbReference type="ARBA" id="ARBA00023015"/>
    </source>
</evidence>
<keyword evidence="4" id="KW-0804">Transcription</keyword>
<feature type="domain" description="HTH araC/xylS-type" evidence="6">
    <location>
        <begin position="237"/>
        <end position="335"/>
    </location>
</feature>
<dbReference type="InterPro" id="IPR009057">
    <property type="entry name" value="Homeodomain-like_sf"/>
</dbReference>
<keyword evidence="8" id="KW-1185">Reference proteome</keyword>
<evidence type="ECO:0000313" key="7">
    <source>
        <dbReference type="EMBL" id="GAA0895161.1"/>
    </source>
</evidence>
<name>A0ABN1N6K3_9PSEU</name>
<dbReference type="InterPro" id="IPR003313">
    <property type="entry name" value="AraC-bd"/>
</dbReference>
<evidence type="ECO:0000256" key="4">
    <source>
        <dbReference type="ARBA" id="ARBA00023163"/>
    </source>
</evidence>
<dbReference type="InterPro" id="IPR050204">
    <property type="entry name" value="AraC_XylS_family_regulators"/>
</dbReference>
<dbReference type="InterPro" id="IPR014710">
    <property type="entry name" value="RmlC-like_jellyroll"/>
</dbReference>
<dbReference type="PANTHER" id="PTHR46796">
    <property type="entry name" value="HTH-TYPE TRANSCRIPTIONAL ACTIVATOR RHAS-RELATED"/>
    <property type="match status" value="1"/>
</dbReference>
<dbReference type="Gene3D" id="2.60.120.10">
    <property type="entry name" value="Jelly Rolls"/>
    <property type="match status" value="1"/>
</dbReference>
<evidence type="ECO:0000313" key="8">
    <source>
        <dbReference type="Proteomes" id="UP001499967"/>
    </source>
</evidence>
<dbReference type="SUPFAM" id="SSF51215">
    <property type="entry name" value="Regulatory protein AraC"/>
    <property type="match status" value="1"/>
</dbReference>
<dbReference type="InterPro" id="IPR018062">
    <property type="entry name" value="HTH_AraC-typ_CS"/>
</dbReference>
<gene>
    <name evidence="7" type="ORF">GCM10009559_49910</name>
</gene>
<dbReference type="Proteomes" id="UP001499967">
    <property type="component" value="Unassembled WGS sequence"/>
</dbReference>
<dbReference type="Pfam" id="PF12833">
    <property type="entry name" value="HTH_18"/>
    <property type="match status" value="1"/>
</dbReference>
<dbReference type="Gene3D" id="1.10.10.60">
    <property type="entry name" value="Homeodomain-like"/>
    <property type="match status" value="1"/>
</dbReference>
<proteinExistence type="predicted"/>
<evidence type="ECO:0000256" key="2">
    <source>
        <dbReference type="ARBA" id="ARBA00023125"/>
    </source>
</evidence>
<dbReference type="SMART" id="SM00342">
    <property type="entry name" value="HTH_ARAC"/>
    <property type="match status" value="1"/>
</dbReference>
<dbReference type="SUPFAM" id="SSF46689">
    <property type="entry name" value="Homeodomain-like"/>
    <property type="match status" value="2"/>
</dbReference>
<evidence type="ECO:0000256" key="3">
    <source>
        <dbReference type="ARBA" id="ARBA00023159"/>
    </source>
</evidence>
<evidence type="ECO:0000259" key="6">
    <source>
        <dbReference type="PROSITE" id="PS01124"/>
    </source>
</evidence>
<accession>A0ABN1N6K3</accession>
<dbReference type="Pfam" id="PF02311">
    <property type="entry name" value="AraC_binding"/>
    <property type="match status" value="1"/>
</dbReference>
<organism evidence="7 8">
    <name type="scientific">Pseudonocardia zijingensis</name>
    <dbReference type="NCBI Taxonomy" id="153376"/>
    <lineage>
        <taxon>Bacteria</taxon>
        <taxon>Bacillati</taxon>
        <taxon>Actinomycetota</taxon>
        <taxon>Actinomycetes</taxon>
        <taxon>Pseudonocardiales</taxon>
        <taxon>Pseudonocardiaceae</taxon>
        <taxon>Pseudonocardia</taxon>
    </lineage>
</organism>
<dbReference type="PROSITE" id="PS01124">
    <property type="entry name" value="HTH_ARAC_FAMILY_2"/>
    <property type="match status" value="1"/>
</dbReference>
<sequence>MAESFRRCDDVAVSLSSVEPLPPASQGRSSEVPGPSSVLLRSATRDGAPVYGYRRVPGVPPVGVVRMGARHAGLGVVQPRPHAHDFLVLVYVERGGGRLRLDDREWQAEAGDVLLVAPGEVVTFLEPDLHTSDGWSVYFPPDVMQPGDRGSFLSWRAHPLLFPFVRGVAGGAQRLHVPPGQRAAFGEHITALEREVRERRDGCSEAAIAHLTLLLVAVSRLAAGSADLVLRDEPLLAAVFDAIEAGFRAPLGLAEVATRVGLTPGHLTTVVRRRTGRTVQQWITERRMVEARRLLAETDLTVEAVGARVGYRDPGYFARRFRAAHGVPPLEWRRAGRAR</sequence>
<dbReference type="InterPro" id="IPR037923">
    <property type="entry name" value="HTH-like"/>
</dbReference>
<dbReference type="InterPro" id="IPR018060">
    <property type="entry name" value="HTH_AraC"/>
</dbReference>
<feature type="region of interest" description="Disordered" evidence="5">
    <location>
        <begin position="17"/>
        <end position="39"/>
    </location>
</feature>
<keyword evidence="2" id="KW-0238">DNA-binding</keyword>
<keyword evidence="3" id="KW-0010">Activator</keyword>
<protein>
    <submittedName>
        <fullName evidence="7">AraC family transcriptional regulator</fullName>
    </submittedName>
</protein>